<feature type="domain" description="AA1-like" evidence="6">
    <location>
        <begin position="39"/>
        <end position="169"/>
    </location>
</feature>
<dbReference type="Proteomes" id="UP000015530">
    <property type="component" value="Unassembled WGS sequence"/>
</dbReference>
<proteinExistence type="predicted"/>
<evidence type="ECO:0000256" key="1">
    <source>
        <dbReference type="ARBA" id="ARBA00004613"/>
    </source>
</evidence>
<feature type="chain" id="PRO_5012226713" description="AA1-like domain-containing protein" evidence="5">
    <location>
        <begin position="16"/>
        <end position="201"/>
    </location>
</feature>
<evidence type="ECO:0000256" key="4">
    <source>
        <dbReference type="ARBA" id="ARBA00023157"/>
    </source>
</evidence>
<dbReference type="GO" id="GO:0005576">
    <property type="term" value="C:extracellular region"/>
    <property type="evidence" value="ECO:0007669"/>
    <property type="project" value="UniProtKB-SubCell"/>
</dbReference>
<evidence type="ECO:0000313" key="8">
    <source>
        <dbReference type="Proteomes" id="UP000015530"/>
    </source>
</evidence>
<evidence type="ECO:0000256" key="2">
    <source>
        <dbReference type="ARBA" id="ARBA00022525"/>
    </source>
</evidence>
<evidence type="ECO:0000256" key="3">
    <source>
        <dbReference type="ARBA" id="ARBA00022729"/>
    </source>
</evidence>
<comment type="caution">
    <text evidence="7">The sequence shown here is derived from an EMBL/GenBank/DDBJ whole genome shotgun (WGS) entry which is preliminary data.</text>
</comment>
<accession>T0KD53</accession>
<name>T0KD53_COLGC</name>
<reference evidence="8" key="1">
    <citation type="journal article" date="2013" name="Mol. Plant Microbe Interact.">
        <title>Global aspects of pacC regulation of pathogenicity genes in Colletotrichum gloeosporioides as revealed by transcriptome analysis.</title>
        <authorList>
            <person name="Alkan N."/>
            <person name="Meng X."/>
            <person name="Friedlander G."/>
            <person name="Reuveni E."/>
            <person name="Sukno S."/>
            <person name="Sherman A."/>
            <person name="Thon M."/>
            <person name="Fluhr R."/>
            <person name="Prusky D."/>
        </authorList>
    </citation>
    <scope>NUCLEOTIDE SEQUENCE [LARGE SCALE GENOMIC DNA]</scope>
    <source>
        <strain evidence="8">Cg-14</strain>
    </source>
</reference>
<sequence>MQLLSTLLFLAPALASPIAPRDEPTCGQKSGKLSEWTLTDFDFHASYIFTTPAHQNSWGYVSFNVSNPVLDYTVSCSAASSRLNDFFYGEMVYDCKAPDGESATTSFTFSRPDGALALNQSWTCNDDPKYPARYTAKGGAVADLSCEETSWQNLNWTIGEVYSRREIKCDKITLPSPSLRSLPSLKMDVVLVGGEEKGPSA</sequence>
<dbReference type="eggNOG" id="ENOG502T4N2">
    <property type="taxonomic scope" value="Eukaryota"/>
</dbReference>
<comment type="subcellular location">
    <subcellularLocation>
        <location evidence="1">Secreted</location>
    </subcellularLocation>
</comment>
<evidence type="ECO:0000259" key="6">
    <source>
        <dbReference type="Pfam" id="PF16541"/>
    </source>
</evidence>
<gene>
    <name evidence="7" type="ORF">CGLO_10629</name>
</gene>
<dbReference type="OrthoDB" id="3539798at2759"/>
<dbReference type="InterPro" id="IPR032382">
    <property type="entry name" value="AltA1"/>
</dbReference>
<feature type="signal peptide" evidence="5">
    <location>
        <begin position="1"/>
        <end position="15"/>
    </location>
</feature>
<dbReference type="EMBL" id="AMYD01002176">
    <property type="protein sequence ID" value="EQB49979.1"/>
    <property type="molecule type" value="Genomic_DNA"/>
</dbReference>
<organism evidence="7 8">
    <name type="scientific">Colletotrichum gloeosporioides (strain Cg-14)</name>
    <name type="common">Anthracnose fungus</name>
    <name type="synonym">Glomerella cingulata</name>
    <dbReference type="NCBI Taxonomy" id="1237896"/>
    <lineage>
        <taxon>Eukaryota</taxon>
        <taxon>Fungi</taxon>
        <taxon>Dikarya</taxon>
        <taxon>Ascomycota</taxon>
        <taxon>Pezizomycotina</taxon>
        <taxon>Sordariomycetes</taxon>
        <taxon>Hypocreomycetidae</taxon>
        <taxon>Glomerellales</taxon>
        <taxon>Glomerellaceae</taxon>
        <taxon>Colletotrichum</taxon>
        <taxon>Colletotrichum gloeosporioides species complex</taxon>
    </lineage>
</organism>
<dbReference type="HOGENOM" id="CLU_097613_0_0_1"/>
<keyword evidence="3 5" id="KW-0732">Signal</keyword>
<dbReference type="OMA" id="WGYVNFT"/>
<evidence type="ECO:0000313" key="7">
    <source>
        <dbReference type="EMBL" id="EQB49979.1"/>
    </source>
</evidence>
<dbReference type="AlphaFoldDB" id="T0KD53"/>
<protein>
    <recommendedName>
        <fullName evidence="6">AA1-like domain-containing protein</fullName>
    </recommendedName>
</protein>
<dbReference type="Pfam" id="PF16541">
    <property type="entry name" value="AltA1"/>
    <property type="match status" value="1"/>
</dbReference>
<keyword evidence="2" id="KW-0964">Secreted</keyword>
<evidence type="ECO:0000256" key="5">
    <source>
        <dbReference type="SAM" id="SignalP"/>
    </source>
</evidence>
<keyword evidence="4" id="KW-1015">Disulfide bond</keyword>